<evidence type="ECO:0000313" key="8">
    <source>
        <dbReference type="Proteomes" id="UP000070544"/>
    </source>
</evidence>
<dbReference type="AlphaFoldDB" id="A0A139A193"/>
<organism evidence="7 8">
    <name type="scientific">Gonapodya prolifera (strain JEL478)</name>
    <name type="common">Monoblepharis prolifera</name>
    <dbReference type="NCBI Taxonomy" id="1344416"/>
    <lineage>
        <taxon>Eukaryota</taxon>
        <taxon>Fungi</taxon>
        <taxon>Fungi incertae sedis</taxon>
        <taxon>Chytridiomycota</taxon>
        <taxon>Chytridiomycota incertae sedis</taxon>
        <taxon>Monoblepharidomycetes</taxon>
        <taxon>Monoblepharidales</taxon>
        <taxon>Gonapodyaceae</taxon>
        <taxon>Gonapodya</taxon>
    </lineage>
</organism>
<feature type="transmembrane region" description="Helical" evidence="6">
    <location>
        <begin position="190"/>
        <end position="212"/>
    </location>
</feature>
<dbReference type="PIRSF" id="PIRSF006060">
    <property type="entry name" value="AA_transporter"/>
    <property type="match status" value="1"/>
</dbReference>
<comment type="subcellular location">
    <subcellularLocation>
        <location evidence="1">Membrane</location>
        <topology evidence="1">Multi-pass membrane protein</topology>
    </subcellularLocation>
</comment>
<feature type="transmembrane region" description="Helical" evidence="6">
    <location>
        <begin position="120"/>
        <end position="152"/>
    </location>
</feature>
<keyword evidence="2" id="KW-0813">Transport</keyword>
<sequence>MSRVLSDVVCFRRVNGPNPPEDEINLAKLGYRQELKRSWGFFLNMGTSLGYIGIISSIATLYSFAFKTGGPQTILIGWLIVAFFSMSTCLSMAEICSAYPTAGGLYYWSAKLAGPKWGPYMAWITGWFNVLGMLTGSPATSLQVASILGSIIQIYNPDFSPSLGWLYGVAIAYAFIGSATNSIGEASLRAFTWIALVGISTGVVVIGVPLLVMSPSKASASFAFGTFVDLTGWDNSAIVFQLGFLLPMWCFWGYDASAHISEETVNADTTPAKSIIYSLVLSIALGWIFLLILSFVITDIDEILDCPYNEDLVCVYLQGTGGSKPMAFFLTLWTLFQFVFQNITGHNGASRGIYAWARDGGIPQWFAYVHPTSKQPLKTIWLHFFTTATLLLINFGSSQAVSSFSAFSTIGMYAAYTLPTICKLIWARDTFKRSKINLGSFSTIINLVAALWLVYMIVILSIPRRIPVTSSNLNLSPIMFVGVFLIINVIWFLGARKTFIGPRQHITAEEIEVLEKSKESLAEKEVVEA</sequence>
<feature type="transmembrane region" description="Helical" evidence="6">
    <location>
        <begin position="274"/>
        <end position="297"/>
    </location>
</feature>
<feature type="transmembrane region" description="Helical" evidence="6">
    <location>
        <begin position="233"/>
        <end position="254"/>
    </location>
</feature>
<evidence type="ECO:0000256" key="1">
    <source>
        <dbReference type="ARBA" id="ARBA00004141"/>
    </source>
</evidence>
<keyword evidence="3 6" id="KW-0812">Transmembrane</keyword>
<protein>
    <submittedName>
        <fullName evidence="7">Amino acid transporter</fullName>
    </submittedName>
</protein>
<feature type="transmembrane region" description="Helical" evidence="6">
    <location>
        <begin position="438"/>
        <end position="462"/>
    </location>
</feature>
<feature type="transmembrane region" description="Helical" evidence="6">
    <location>
        <begin position="74"/>
        <end position="100"/>
    </location>
</feature>
<dbReference type="Proteomes" id="UP000070544">
    <property type="component" value="Unassembled WGS sequence"/>
</dbReference>
<dbReference type="OrthoDB" id="10054429at2759"/>
<dbReference type="PANTHER" id="PTHR45649">
    <property type="entry name" value="AMINO-ACID PERMEASE BAT1"/>
    <property type="match status" value="1"/>
</dbReference>
<feature type="transmembrane region" description="Helical" evidence="6">
    <location>
        <begin position="164"/>
        <end position="184"/>
    </location>
</feature>
<keyword evidence="4 6" id="KW-1133">Transmembrane helix</keyword>
<dbReference type="Gene3D" id="1.20.1740.10">
    <property type="entry name" value="Amino acid/polyamine transporter I"/>
    <property type="match status" value="1"/>
</dbReference>
<accession>A0A139A193</accession>
<dbReference type="GO" id="GO:0022857">
    <property type="term" value="F:transmembrane transporter activity"/>
    <property type="evidence" value="ECO:0007669"/>
    <property type="project" value="InterPro"/>
</dbReference>
<feature type="transmembrane region" description="Helical" evidence="6">
    <location>
        <begin position="39"/>
        <end position="62"/>
    </location>
</feature>
<keyword evidence="8" id="KW-1185">Reference proteome</keyword>
<name>A0A139A193_GONPJ</name>
<reference evidence="7 8" key="1">
    <citation type="journal article" date="2015" name="Genome Biol. Evol.">
        <title>Phylogenomic analyses indicate that early fungi evolved digesting cell walls of algal ancestors of land plants.</title>
        <authorList>
            <person name="Chang Y."/>
            <person name="Wang S."/>
            <person name="Sekimoto S."/>
            <person name="Aerts A.L."/>
            <person name="Choi C."/>
            <person name="Clum A."/>
            <person name="LaButti K.M."/>
            <person name="Lindquist E.A."/>
            <person name="Yee Ngan C."/>
            <person name="Ohm R.A."/>
            <person name="Salamov A.A."/>
            <person name="Grigoriev I.V."/>
            <person name="Spatafora J.W."/>
            <person name="Berbee M.L."/>
        </authorList>
    </citation>
    <scope>NUCLEOTIDE SEQUENCE [LARGE SCALE GENOMIC DNA]</scope>
    <source>
        <strain evidence="7 8">JEL478</strain>
    </source>
</reference>
<dbReference type="PANTHER" id="PTHR45649:SF26">
    <property type="entry name" value="OS04G0435100 PROTEIN"/>
    <property type="match status" value="1"/>
</dbReference>
<dbReference type="Pfam" id="PF13520">
    <property type="entry name" value="AA_permease_2"/>
    <property type="match status" value="1"/>
</dbReference>
<gene>
    <name evidence="7" type="ORF">M427DRAFT_73836</name>
</gene>
<evidence type="ECO:0000256" key="2">
    <source>
        <dbReference type="ARBA" id="ARBA00022448"/>
    </source>
</evidence>
<dbReference type="EMBL" id="KQ965820">
    <property type="protein sequence ID" value="KXS10560.1"/>
    <property type="molecule type" value="Genomic_DNA"/>
</dbReference>
<feature type="transmembrane region" description="Helical" evidence="6">
    <location>
        <begin position="380"/>
        <end position="398"/>
    </location>
</feature>
<feature type="transmembrane region" description="Helical" evidence="6">
    <location>
        <begin position="474"/>
        <end position="494"/>
    </location>
</feature>
<feature type="transmembrane region" description="Helical" evidence="6">
    <location>
        <begin position="404"/>
        <end position="426"/>
    </location>
</feature>
<proteinExistence type="predicted"/>
<evidence type="ECO:0000256" key="6">
    <source>
        <dbReference type="SAM" id="Phobius"/>
    </source>
</evidence>
<evidence type="ECO:0000313" key="7">
    <source>
        <dbReference type="EMBL" id="KXS10560.1"/>
    </source>
</evidence>
<evidence type="ECO:0000256" key="4">
    <source>
        <dbReference type="ARBA" id="ARBA00022989"/>
    </source>
</evidence>
<dbReference type="GO" id="GO:0016020">
    <property type="term" value="C:membrane"/>
    <property type="evidence" value="ECO:0007669"/>
    <property type="project" value="UniProtKB-SubCell"/>
</dbReference>
<keyword evidence="5 6" id="KW-0472">Membrane</keyword>
<dbReference type="InterPro" id="IPR002293">
    <property type="entry name" value="AA/rel_permease1"/>
</dbReference>
<evidence type="ECO:0000256" key="3">
    <source>
        <dbReference type="ARBA" id="ARBA00022692"/>
    </source>
</evidence>
<dbReference type="InterPro" id="IPR004840">
    <property type="entry name" value="Amino_acid_permease_CS"/>
</dbReference>
<dbReference type="STRING" id="1344416.A0A139A193"/>
<dbReference type="PROSITE" id="PS00218">
    <property type="entry name" value="AMINO_ACID_PERMEASE_1"/>
    <property type="match status" value="1"/>
</dbReference>
<dbReference type="GO" id="GO:0006865">
    <property type="term" value="P:amino acid transport"/>
    <property type="evidence" value="ECO:0007669"/>
    <property type="project" value="InterPro"/>
</dbReference>
<evidence type="ECO:0000256" key="5">
    <source>
        <dbReference type="ARBA" id="ARBA00023136"/>
    </source>
</evidence>